<feature type="transmembrane region" description="Helical" evidence="1">
    <location>
        <begin position="211"/>
        <end position="228"/>
    </location>
</feature>
<feature type="transmembrane region" description="Helical" evidence="1">
    <location>
        <begin position="272"/>
        <end position="290"/>
    </location>
</feature>
<dbReference type="RefSeq" id="WP_034772552.1">
    <property type="nucleotide sequence ID" value="NZ_CCRF01000083.1"/>
</dbReference>
<accession>A0A090IXC7</accession>
<keyword evidence="4" id="KW-1185">Reference proteome</keyword>
<evidence type="ECO:0000313" key="4">
    <source>
        <dbReference type="Proteomes" id="UP000040576"/>
    </source>
</evidence>
<keyword evidence="1" id="KW-1133">Transmembrane helix</keyword>
<name>A0A090IXC7_9BACI</name>
<dbReference type="InterPro" id="IPR036034">
    <property type="entry name" value="PDZ_sf"/>
</dbReference>
<dbReference type="EMBL" id="CCRF01000083">
    <property type="protein sequence ID" value="CEE02751.1"/>
    <property type="molecule type" value="Genomic_DNA"/>
</dbReference>
<feature type="transmembrane region" description="Helical" evidence="1">
    <location>
        <begin position="18"/>
        <end position="35"/>
    </location>
</feature>
<dbReference type="Proteomes" id="UP000040576">
    <property type="component" value="Unassembled WGS sequence"/>
</dbReference>
<keyword evidence="1" id="KW-0812">Transmembrane</keyword>
<feature type="transmembrane region" description="Helical" evidence="1">
    <location>
        <begin position="138"/>
        <end position="159"/>
    </location>
</feature>
<keyword evidence="3" id="KW-0131">Cell cycle</keyword>
<sequence length="395" mass="44463">MEWLLEIGKGIGKFFLDPLLYLGILYAVYLGYIRVKRERRNFHIRIQDGWFETRMYFGKGLICGLIFSIITLLIGNIIPLAFVLTVSAVTILFSIILKPGLLSPAYTMGTGFFLIMLITMYQIEVPIFQNLFAQMDTAIIPGAAFLTGLLLLAEGLLVFKNASQHTSPKLIRSKRGMNMGVHESKRLWMVPLLFLIPADALSVPFDFWPVVPIGQSTFNFLFIPYWIGFGSQIRSVHPSLGIKGQGKQVIWLGVLVTLIGAAGFWFEPAVIVAMGIALIGRLLISMVHYYQDSGQTYYFSKNHSGIVILDIIPGTAAEKMKLKIGEVIKTVNGIPVQNEQQYYEALQKNRAFCRLEVIDDNGENRFVSRALYEGEHHELGIITFGNENRWEQDVG</sequence>
<feature type="transmembrane region" description="Helical" evidence="1">
    <location>
        <begin position="56"/>
        <end position="74"/>
    </location>
</feature>
<feature type="transmembrane region" description="Helical" evidence="1">
    <location>
        <begin position="80"/>
        <end position="97"/>
    </location>
</feature>
<dbReference type="AlphaFoldDB" id="A0A090IXC7"/>
<keyword evidence="1" id="KW-0472">Membrane</keyword>
<organism evidence="3 4">
    <name type="scientific">Caldibacillus thermoamylovorans</name>
    <dbReference type="NCBI Taxonomy" id="35841"/>
    <lineage>
        <taxon>Bacteria</taxon>
        <taxon>Bacillati</taxon>
        <taxon>Bacillota</taxon>
        <taxon>Bacilli</taxon>
        <taxon>Bacillales</taxon>
        <taxon>Bacillaceae</taxon>
        <taxon>Caldibacillus</taxon>
    </lineage>
</organism>
<dbReference type="GO" id="GO:0051301">
    <property type="term" value="P:cell division"/>
    <property type="evidence" value="ECO:0007669"/>
    <property type="project" value="UniProtKB-KW"/>
</dbReference>
<evidence type="ECO:0000259" key="2">
    <source>
        <dbReference type="PROSITE" id="PS50106"/>
    </source>
</evidence>
<dbReference type="Gene3D" id="2.30.42.10">
    <property type="match status" value="1"/>
</dbReference>
<protein>
    <submittedName>
        <fullName evidence="3">Cell division topological determinant</fullName>
    </submittedName>
</protein>
<keyword evidence="3" id="KW-0132">Cell division</keyword>
<proteinExistence type="predicted"/>
<dbReference type="SMART" id="SM00228">
    <property type="entry name" value="PDZ"/>
    <property type="match status" value="1"/>
</dbReference>
<feature type="domain" description="PDZ" evidence="2">
    <location>
        <begin position="305"/>
        <end position="361"/>
    </location>
</feature>
<dbReference type="PROSITE" id="PS50106">
    <property type="entry name" value="PDZ"/>
    <property type="match status" value="1"/>
</dbReference>
<dbReference type="InterPro" id="IPR001478">
    <property type="entry name" value="PDZ"/>
</dbReference>
<gene>
    <name evidence="3" type="ORF">BT1A1_2962</name>
</gene>
<feature type="transmembrane region" description="Helical" evidence="1">
    <location>
        <begin position="104"/>
        <end position="123"/>
    </location>
</feature>
<dbReference type="SUPFAM" id="SSF50156">
    <property type="entry name" value="PDZ domain-like"/>
    <property type="match status" value="1"/>
</dbReference>
<evidence type="ECO:0000256" key="1">
    <source>
        <dbReference type="SAM" id="Phobius"/>
    </source>
</evidence>
<feature type="transmembrane region" description="Helical" evidence="1">
    <location>
        <begin position="249"/>
        <end position="266"/>
    </location>
</feature>
<feature type="transmembrane region" description="Helical" evidence="1">
    <location>
        <begin position="187"/>
        <end position="205"/>
    </location>
</feature>
<reference evidence="3 4" key="1">
    <citation type="submission" date="2014-07" db="EMBL/GenBank/DDBJ databases">
        <authorList>
            <person name="Wibberg Daniel"/>
        </authorList>
    </citation>
    <scope>NUCLEOTIDE SEQUENCE [LARGE SCALE GENOMIC DNA]</scope>
</reference>
<evidence type="ECO:0000313" key="3">
    <source>
        <dbReference type="EMBL" id="CEE02751.1"/>
    </source>
</evidence>